<dbReference type="InterPro" id="IPR045722">
    <property type="entry name" value="DUF6076"/>
</dbReference>
<dbReference type="EMBL" id="JACRTE010000005">
    <property type="protein sequence ID" value="MBC8596380.1"/>
    <property type="molecule type" value="Genomic_DNA"/>
</dbReference>
<dbReference type="AlphaFoldDB" id="A0A926FDQ0"/>
<evidence type="ECO:0000313" key="2">
    <source>
        <dbReference type="Proteomes" id="UP000647416"/>
    </source>
</evidence>
<keyword evidence="2" id="KW-1185">Reference proteome</keyword>
<name>A0A926FDQ0_9FIRM</name>
<accession>A0A926FDQ0</accession>
<reference evidence="1" key="1">
    <citation type="submission" date="2020-08" db="EMBL/GenBank/DDBJ databases">
        <title>Genome public.</title>
        <authorList>
            <person name="Liu C."/>
            <person name="Sun Q."/>
        </authorList>
    </citation>
    <scope>NUCLEOTIDE SEQUENCE</scope>
    <source>
        <strain evidence="1">NSJ-50</strain>
    </source>
</reference>
<evidence type="ECO:0000313" key="1">
    <source>
        <dbReference type="EMBL" id="MBC8596380.1"/>
    </source>
</evidence>
<protein>
    <submittedName>
        <fullName evidence="1">Uncharacterized protein</fullName>
    </submittedName>
</protein>
<dbReference type="RefSeq" id="WP_262431868.1">
    <property type="nucleotide sequence ID" value="NZ_JACRTE010000005.1"/>
</dbReference>
<sequence>MKDNIKIFGFSKNKRTYYKLKFSQIEETEISSVSGKAVFDFLWIDGSDFETIFTKILSSFAAGGVSEAITIAAPFVDKNSYLTVYIAAFIEYLAEGTDDKALAEFTAFMGSDFAAPPKDSAHYMMNFINAMTASIEQKKAEIKFYINDIMKDKNGSLNQRFVNYGKESKLFDFQFDSHFDFESDVIIYPLETMDDVIRFDIMQMLANKIKFKPCKCCGHYFVPGGRTSSEYCDRIMPGETRPCNEFGALKTFDITHKNDDIHKAYITAYRRMDSRQRAKLITKDEFKKFGKIARAERKKCYNGEITLEQFKTWLDDFR</sequence>
<organism evidence="1 2">
    <name type="scientific">Qingrenia yutianensis</name>
    <dbReference type="NCBI Taxonomy" id="2763676"/>
    <lineage>
        <taxon>Bacteria</taxon>
        <taxon>Bacillati</taxon>
        <taxon>Bacillota</taxon>
        <taxon>Clostridia</taxon>
        <taxon>Eubacteriales</taxon>
        <taxon>Oscillospiraceae</taxon>
        <taxon>Qingrenia</taxon>
    </lineage>
</organism>
<proteinExistence type="predicted"/>
<comment type="caution">
    <text evidence="1">The sequence shown here is derived from an EMBL/GenBank/DDBJ whole genome shotgun (WGS) entry which is preliminary data.</text>
</comment>
<dbReference type="Pfam" id="PF19553">
    <property type="entry name" value="DUF6076"/>
    <property type="match status" value="1"/>
</dbReference>
<gene>
    <name evidence="1" type="ORF">H8706_05805</name>
</gene>
<dbReference type="Proteomes" id="UP000647416">
    <property type="component" value="Unassembled WGS sequence"/>
</dbReference>